<dbReference type="Pfam" id="PF04825">
    <property type="entry name" value="Rad21_Rec8_N"/>
    <property type="match status" value="1"/>
</dbReference>
<reference evidence="4 5" key="1">
    <citation type="journal article" date="2024" name="Commun. Biol.">
        <title>Comparative genomic analysis of thermophilic fungi reveals convergent evolutionary adaptations and gene losses.</title>
        <authorList>
            <person name="Steindorff A.S."/>
            <person name="Aguilar-Pontes M.V."/>
            <person name="Robinson A.J."/>
            <person name="Andreopoulos B."/>
            <person name="LaButti K."/>
            <person name="Kuo A."/>
            <person name="Mondo S."/>
            <person name="Riley R."/>
            <person name="Otillar R."/>
            <person name="Haridas S."/>
            <person name="Lipzen A."/>
            <person name="Grimwood J."/>
            <person name="Schmutz J."/>
            <person name="Clum A."/>
            <person name="Reid I.D."/>
            <person name="Moisan M.C."/>
            <person name="Butler G."/>
            <person name="Nguyen T.T.M."/>
            <person name="Dewar K."/>
            <person name="Conant G."/>
            <person name="Drula E."/>
            <person name="Henrissat B."/>
            <person name="Hansel C."/>
            <person name="Singer S."/>
            <person name="Hutchinson M.I."/>
            <person name="de Vries R.P."/>
            <person name="Natvig D.O."/>
            <person name="Powell A.J."/>
            <person name="Tsang A."/>
            <person name="Grigoriev I.V."/>
        </authorList>
    </citation>
    <scope>NUCLEOTIDE SEQUENCE [LARGE SCALE GENOMIC DNA]</scope>
    <source>
        <strain evidence="4 5">ATCC 24622</strain>
    </source>
</reference>
<evidence type="ECO:0000313" key="5">
    <source>
        <dbReference type="Proteomes" id="UP001586593"/>
    </source>
</evidence>
<evidence type="ECO:0000256" key="1">
    <source>
        <dbReference type="ARBA" id="ARBA00004123"/>
    </source>
</evidence>
<gene>
    <name evidence="4" type="ORF">VTK73DRAFT_2769</name>
</gene>
<protein>
    <recommendedName>
        <fullName evidence="3">Rad21/Rec8-like protein N-terminal domain-containing protein</fullName>
    </recommendedName>
</protein>
<sequence>MFYSHEILTSPRNGVSTIWLAATIGPKSTTRKIPRKVIQGVNIPKACGEDDCQITIPNDPAFELDFRLPDFDIDLEDGQDGQILSAYDDWGIEIDAEGNIISGFDEPELEPLPQLPIVADGMAEADPAYRAQMPGSDIHMDLGKGDIPSLSIRQNQVQRSREPQSSAISTLPIRQRPTHRRACTIRPDAETKVSKADFRLWATGYASVQDAIRKDASVSSTPTLARKNARYLLFGRGLMDVGTPTAVPGFVHPLSSLFAGSSLAKVLGVELQSLEIANSRKRRRLAAEAFSLEGEGGRRVRQRVDEGDHAGESMRNQAQMPFMVETEVELGREPGSALSDILSSVPWNRAMSAALGSSVPGSAKAGSSYVGRRVSASPLQGRGSAVQDLERLSESSVALGLGETMPIAADLDTAADLGEEIPGRELIQEANDREDNNFMDFLERMAKEKGRVRGVGGSTERGLLWVEFDDLFQPQDRKKPIVTQAFYNVLSLATRNLIALEQDGEDIMPFGTIRVGVLIVETGASD</sequence>
<feature type="domain" description="Rad21/Rec8-like protein N-terminal" evidence="3">
    <location>
        <begin position="1"/>
        <end position="48"/>
    </location>
</feature>
<dbReference type="InterPro" id="IPR006910">
    <property type="entry name" value="Rad21_Rec8_N"/>
</dbReference>
<name>A0ABR3Y190_9PEZI</name>
<dbReference type="InterPro" id="IPR039781">
    <property type="entry name" value="Rad21/Rec8-like"/>
</dbReference>
<proteinExistence type="predicted"/>
<organism evidence="4 5">
    <name type="scientific">Phialemonium thermophilum</name>
    <dbReference type="NCBI Taxonomy" id="223376"/>
    <lineage>
        <taxon>Eukaryota</taxon>
        <taxon>Fungi</taxon>
        <taxon>Dikarya</taxon>
        <taxon>Ascomycota</taxon>
        <taxon>Pezizomycotina</taxon>
        <taxon>Sordariomycetes</taxon>
        <taxon>Sordariomycetidae</taxon>
        <taxon>Cephalothecales</taxon>
        <taxon>Cephalothecaceae</taxon>
        <taxon>Phialemonium</taxon>
    </lineage>
</organism>
<comment type="subcellular location">
    <subcellularLocation>
        <location evidence="1">Nucleus</location>
    </subcellularLocation>
</comment>
<dbReference type="PANTHER" id="PTHR12585:SF69">
    <property type="entry name" value="FI11703P"/>
    <property type="match status" value="1"/>
</dbReference>
<evidence type="ECO:0000313" key="4">
    <source>
        <dbReference type="EMBL" id="KAL1882055.1"/>
    </source>
</evidence>
<evidence type="ECO:0000256" key="2">
    <source>
        <dbReference type="ARBA" id="ARBA00023242"/>
    </source>
</evidence>
<dbReference type="CDD" id="cd21789">
    <property type="entry name" value="Rad21_Rec8_M_SpRec8p-like"/>
    <property type="match status" value="1"/>
</dbReference>
<dbReference type="EMBL" id="JAZHXJ010000018">
    <property type="protein sequence ID" value="KAL1882055.1"/>
    <property type="molecule type" value="Genomic_DNA"/>
</dbReference>
<comment type="caution">
    <text evidence="4">The sequence shown here is derived from an EMBL/GenBank/DDBJ whole genome shotgun (WGS) entry which is preliminary data.</text>
</comment>
<dbReference type="PANTHER" id="PTHR12585">
    <property type="entry name" value="SCC1 / RAD21 FAMILY MEMBER"/>
    <property type="match status" value="1"/>
</dbReference>
<keyword evidence="5" id="KW-1185">Reference proteome</keyword>
<evidence type="ECO:0000259" key="3">
    <source>
        <dbReference type="Pfam" id="PF04825"/>
    </source>
</evidence>
<keyword evidence="2" id="KW-0539">Nucleus</keyword>
<dbReference type="Proteomes" id="UP001586593">
    <property type="component" value="Unassembled WGS sequence"/>
</dbReference>
<accession>A0ABR3Y190</accession>